<sequence length="103" mass="11620">MRQYCNKKFLLNKKDSVMIVKHISLHISLSPLPTHITEPTTCITESNTRITLGNKIFQYLGSEAIFLGSLTKQTKVFYGVPVCKGKVPQCFNTLILGGERYKV</sequence>
<accession>A0A8D8SLN7</accession>
<reference evidence="1" key="1">
    <citation type="submission" date="2021-05" db="EMBL/GenBank/DDBJ databases">
        <authorList>
            <person name="Alioto T."/>
            <person name="Alioto T."/>
            <person name="Gomez Garrido J."/>
        </authorList>
    </citation>
    <scope>NUCLEOTIDE SEQUENCE</scope>
</reference>
<dbReference type="EMBL" id="HBUF01223399">
    <property type="protein sequence ID" value="CAG6670455.1"/>
    <property type="molecule type" value="Transcribed_RNA"/>
</dbReference>
<dbReference type="AlphaFoldDB" id="A0A8D8SLN7"/>
<proteinExistence type="predicted"/>
<organism evidence="1">
    <name type="scientific">Cacopsylla melanoneura</name>
    <dbReference type="NCBI Taxonomy" id="428564"/>
    <lineage>
        <taxon>Eukaryota</taxon>
        <taxon>Metazoa</taxon>
        <taxon>Ecdysozoa</taxon>
        <taxon>Arthropoda</taxon>
        <taxon>Hexapoda</taxon>
        <taxon>Insecta</taxon>
        <taxon>Pterygota</taxon>
        <taxon>Neoptera</taxon>
        <taxon>Paraneoptera</taxon>
        <taxon>Hemiptera</taxon>
        <taxon>Sternorrhyncha</taxon>
        <taxon>Psylloidea</taxon>
        <taxon>Psyllidae</taxon>
        <taxon>Psyllinae</taxon>
        <taxon>Cacopsylla</taxon>
    </lineage>
</organism>
<protein>
    <submittedName>
        <fullName evidence="1">Uncharacterized protein</fullName>
    </submittedName>
</protein>
<name>A0A8D8SLN7_9HEMI</name>
<evidence type="ECO:0000313" key="1">
    <source>
        <dbReference type="EMBL" id="CAG6670455.1"/>
    </source>
</evidence>